<evidence type="ECO:0000313" key="3">
    <source>
        <dbReference type="Proteomes" id="UP001163046"/>
    </source>
</evidence>
<evidence type="ECO:0000256" key="1">
    <source>
        <dbReference type="SAM" id="MobiDB-lite"/>
    </source>
</evidence>
<feature type="compositionally biased region" description="Pro residues" evidence="1">
    <location>
        <begin position="69"/>
        <end position="94"/>
    </location>
</feature>
<feature type="non-terminal residue" evidence="2">
    <location>
        <position position="166"/>
    </location>
</feature>
<organism evidence="2 3">
    <name type="scientific">Desmophyllum pertusum</name>
    <dbReference type="NCBI Taxonomy" id="174260"/>
    <lineage>
        <taxon>Eukaryota</taxon>
        <taxon>Metazoa</taxon>
        <taxon>Cnidaria</taxon>
        <taxon>Anthozoa</taxon>
        <taxon>Hexacorallia</taxon>
        <taxon>Scleractinia</taxon>
        <taxon>Caryophylliina</taxon>
        <taxon>Caryophylliidae</taxon>
        <taxon>Desmophyllum</taxon>
    </lineage>
</organism>
<reference evidence="2" key="1">
    <citation type="submission" date="2023-01" db="EMBL/GenBank/DDBJ databases">
        <title>Genome assembly of the deep-sea coral Lophelia pertusa.</title>
        <authorList>
            <person name="Herrera S."/>
            <person name="Cordes E."/>
        </authorList>
    </citation>
    <scope>NUCLEOTIDE SEQUENCE</scope>
    <source>
        <strain evidence="2">USNM1676648</strain>
        <tissue evidence="2">Polyp</tissue>
    </source>
</reference>
<evidence type="ECO:0000313" key="2">
    <source>
        <dbReference type="EMBL" id="KAJ7334522.1"/>
    </source>
</evidence>
<feature type="compositionally biased region" description="Low complexity" evidence="1">
    <location>
        <begin position="1"/>
        <end position="13"/>
    </location>
</feature>
<accession>A0A9X0CFG9</accession>
<dbReference type="Proteomes" id="UP001163046">
    <property type="component" value="Unassembled WGS sequence"/>
</dbReference>
<feature type="region of interest" description="Disordered" evidence="1">
    <location>
        <begin position="1"/>
        <end position="107"/>
    </location>
</feature>
<keyword evidence="3" id="KW-1185">Reference proteome</keyword>
<gene>
    <name evidence="2" type="ORF">OS493_014845</name>
</gene>
<name>A0A9X0CFG9_9CNID</name>
<feature type="compositionally biased region" description="Low complexity" evidence="1">
    <location>
        <begin position="49"/>
        <end position="68"/>
    </location>
</feature>
<dbReference type="AlphaFoldDB" id="A0A9X0CFG9"/>
<dbReference type="EMBL" id="MU827784">
    <property type="protein sequence ID" value="KAJ7334522.1"/>
    <property type="molecule type" value="Genomic_DNA"/>
</dbReference>
<sequence>SSLSSCSVNLSGSRCTDIPGGPAPGASTITSQPAVPGAPPSPPSPPSSAPAAHPALHPHLPPASTSYPPSFPPAATPLSPAPLPLGPASPPVASNPPAQGVPTTPGAESKAVHYHYHYVGKQAPAHISACPSICSEFQECPPTCPSKCCKPEFDEENENDENIMVD</sequence>
<feature type="compositionally biased region" description="Pro residues" evidence="1">
    <location>
        <begin position="36"/>
        <end position="48"/>
    </location>
</feature>
<protein>
    <submittedName>
        <fullName evidence="2">Uncharacterized protein</fullName>
    </submittedName>
</protein>
<comment type="caution">
    <text evidence="2">The sequence shown here is derived from an EMBL/GenBank/DDBJ whole genome shotgun (WGS) entry which is preliminary data.</text>
</comment>
<proteinExistence type="predicted"/>